<dbReference type="EMBL" id="LIYD01000005">
    <property type="protein sequence ID" value="KOS05578.1"/>
    <property type="molecule type" value="Genomic_DNA"/>
</dbReference>
<dbReference type="PATRIC" id="fig|1202724.3.peg.1175"/>
<reference evidence="2 3" key="1">
    <citation type="submission" date="2015-08" db="EMBL/GenBank/DDBJ databases">
        <title>Whole genome sequence of Flavobacterium akiainvivens IK-1T, from decaying Wikstroemia oahuensis, an endemic Hawaiian shrub.</title>
        <authorList>
            <person name="Wan X."/>
            <person name="Hou S."/>
            <person name="Saito J."/>
            <person name="Donachie S."/>
        </authorList>
    </citation>
    <scope>NUCLEOTIDE SEQUENCE [LARGE SCALE GENOMIC DNA]</scope>
    <source>
        <strain evidence="2 3">IK-1</strain>
    </source>
</reference>
<evidence type="ECO:0000259" key="1">
    <source>
        <dbReference type="PROSITE" id="PS50093"/>
    </source>
</evidence>
<name>A0A0M8MHA0_9FLAO</name>
<dbReference type="InterPro" id="IPR026341">
    <property type="entry name" value="T9SS_type_B"/>
</dbReference>
<dbReference type="Pfam" id="PF19081">
    <property type="entry name" value="Ig_7"/>
    <property type="match status" value="1"/>
</dbReference>
<accession>A0A0M8MHA0</accession>
<dbReference type="SUPFAM" id="SSF82171">
    <property type="entry name" value="DPP6 N-terminal domain-like"/>
    <property type="match status" value="1"/>
</dbReference>
<evidence type="ECO:0000313" key="2">
    <source>
        <dbReference type="EMBL" id="KOS05578.1"/>
    </source>
</evidence>
<dbReference type="Pfam" id="PF18911">
    <property type="entry name" value="PKD_4"/>
    <property type="match status" value="1"/>
</dbReference>
<feature type="domain" description="PKD" evidence="1">
    <location>
        <begin position="413"/>
        <end position="456"/>
    </location>
</feature>
<dbReference type="SUPFAM" id="SSF49299">
    <property type="entry name" value="PKD domain"/>
    <property type="match status" value="1"/>
</dbReference>
<comment type="caution">
    <text evidence="2">The sequence shown here is derived from an EMBL/GenBank/DDBJ whole genome shotgun (WGS) entry which is preliminary data.</text>
</comment>
<dbReference type="NCBIfam" id="TIGR04131">
    <property type="entry name" value="Bac_Flav_CTERM"/>
    <property type="match status" value="1"/>
</dbReference>
<evidence type="ECO:0000313" key="3">
    <source>
        <dbReference type="Proteomes" id="UP000037755"/>
    </source>
</evidence>
<dbReference type="CDD" id="cd00146">
    <property type="entry name" value="PKD"/>
    <property type="match status" value="1"/>
</dbReference>
<sequence>MVQAQGQMQTAHWFFGGNAGVDFSSGAPQIEPNGQVVALEGTASISDEDGNLLFYTNGRYVYTHEHTVMENGFGLRGDNSSTSSAVIVPKPDDCNIYYVFTIDVRDEEVPFFRPKRGMEYNIVDMSLNNGLGAVTQKNIEIPINGIQQGYERLAAITNADKTGYWIVTHFEGNFYSFSVTPDGVNLTPVVSPSPQIFGGSTYIGYLKPSHNGARLAMAGESENYWHNNGYLAVYDFDNLTGSVSNEILIYAPNSTNPACIHYYGIEFSPNNQLLYCSKMQRLYPGNDSDITMRHETIQYNLTQSPIAGSEYVLGETHVYGALQMGLDGKIYQNQGMDEDAYLAVITNPDVAYNPVTGAAPGFDNQGFYLGYFESGAGLGLPTFLNSYFRIAITVNSLSIHQEQSYCTGTPLDFDFCSQGGDIDSINWDFGDGTTATDFYPSHYYNEPGAYTIILTLIVEGEEYIRHFDITITGPPDVVDATLTVCKNEGEEHTFNLQDSTTGLNPQNGNYQFAFFQTLEDAEDNQNVLALQYSITQNSTVWVRVTDENGCYVIRTVSLVYDVPTVTVAAPDYDVCADTPVQLTANTNSADNIINWYNSETATAPVFTGNPFTTPNIGTDTTYWAEAVNTAGCTSVREPVTIEVLLPEQPVFNIQQQYCINGYAPALPSISANGFTGSWSPAAINTSATGQQTYVFTVQTADCSNGVQYTLQIEVIGLIVPEFALQQEYFFGGQPGTFPNTSLNGITGYWATTADGYVTYHTFYADEGQCAAGTFVVRVIDYPRYFSPNGDGINDYWSLININNYTAITIRQTYIFDRYGKLLHSLSGNERWDGTFKGKNLPSTDYWFKVNYLENISGGQPVEKTFSSHFSLIR</sequence>
<organism evidence="2 3">
    <name type="scientific">Flavobacterium akiainvivens</name>
    <dbReference type="NCBI Taxonomy" id="1202724"/>
    <lineage>
        <taxon>Bacteria</taxon>
        <taxon>Pseudomonadati</taxon>
        <taxon>Bacteroidota</taxon>
        <taxon>Flavobacteriia</taxon>
        <taxon>Flavobacteriales</taxon>
        <taxon>Flavobacteriaceae</taxon>
        <taxon>Flavobacterium</taxon>
    </lineage>
</organism>
<dbReference type="Proteomes" id="UP000037755">
    <property type="component" value="Unassembled WGS sequence"/>
</dbReference>
<dbReference type="Gene3D" id="2.60.40.10">
    <property type="entry name" value="Immunoglobulins"/>
    <property type="match status" value="1"/>
</dbReference>
<dbReference type="AlphaFoldDB" id="A0A0M8MHA0"/>
<proteinExistence type="predicted"/>
<gene>
    <name evidence="2" type="ORF">AM493_05675</name>
</gene>
<dbReference type="InterPro" id="IPR035986">
    <property type="entry name" value="PKD_dom_sf"/>
</dbReference>
<dbReference type="InterPro" id="IPR013783">
    <property type="entry name" value="Ig-like_fold"/>
</dbReference>
<keyword evidence="3" id="KW-1185">Reference proteome</keyword>
<dbReference type="InterPro" id="IPR044023">
    <property type="entry name" value="Ig_7"/>
</dbReference>
<protein>
    <recommendedName>
        <fullName evidence="1">PKD domain-containing protein</fullName>
    </recommendedName>
</protein>
<dbReference type="Pfam" id="PF13585">
    <property type="entry name" value="CHU_C"/>
    <property type="match status" value="1"/>
</dbReference>
<dbReference type="PROSITE" id="PS50093">
    <property type="entry name" value="PKD"/>
    <property type="match status" value="1"/>
</dbReference>
<dbReference type="STRING" id="1202724.AM493_05675"/>
<dbReference type="InterPro" id="IPR000601">
    <property type="entry name" value="PKD_dom"/>
</dbReference>